<keyword evidence="5" id="KW-0325">Glycoprotein</keyword>
<keyword evidence="2" id="KW-0134">Cell wall</keyword>
<evidence type="ECO:0000313" key="8">
    <source>
        <dbReference type="EMBL" id="KAH7050290.1"/>
    </source>
</evidence>
<gene>
    <name evidence="8" type="ORF">B0J12DRAFT_663839</name>
</gene>
<evidence type="ECO:0000256" key="3">
    <source>
        <dbReference type="ARBA" id="ARBA00022525"/>
    </source>
</evidence>
<dbReference type="Gene3D" id="3.80.20.20">
    <property type="entry name" value="Receptor L-domain"/>
    <property type="match status" value="2"/>
</dbReference>
<feature type="compositionally biased region" description="Low complexity" evidence="6">
    <location>
        <begin position="343"/>
        <end position="358"/>
    </location>
</feature>
<dbReference type="EMBL" id="JAGTJR010000013">
    <property type="protein sequence ID" value="KAH7050290.1"/>
    <property type="molecule type" value="Genomic_DNA"/>
</dbReference>
<feature type="signal peptide" evidence="7">
    <location>
        <begin position="1"/>
        <end position="22"/>
    </location>
</feature>
<evidence type="ECO:0000256" key="5">
    <source>
        <dbReference type="ARBA" id="ARBA00023180"/>
    </source>
</evidence>
<evidence type="ECO:0000313" key="9">
    <source>
        <dbReference type="Proteomes" id="UP000774617"/>
    </source>
</evidence>
<keyword evidence="4 7" id="KW-0732">Signal</keyword>
<dbReference type="InterPro" id="IPR036941">
    <property type="entry name" value="Rcpt_L-dom_sf"/>
</dbReference>
<reference evidence="8 9" key="1">
    <citation type="journal article" date="2021" name="Nat. Commun.">
        <title>Genetic determinants of endophytism in the Arabidopsis root mycobiome.</title>
        <authorList>
            <person name="Mesny F."/>
            <person name="Miyauchi S."/>
            <person name="Thiergart T."/>
            <person name="Pickel B."/>
            <person name="Atanasova L."/>
            <person name="Karlsson M."/>
            <person name="Huettel B."/>
            <person name="Barry K.W."/>
            <person name="Haridas S."/>
            <person name="Chen C."/>
            <person name="Bauer D."/>
            <person name="Andreopoulos W."/>
            <person name="Pangilinan J."/>
            <person name="LaButti K."/>
            <person name="Riley R."/>
            <person name="Lipzen A."/>
            <person name="Clum A."/>
            <person name="Drula E."/>
            <person name="Henrissat B."/>
            <person name="Kohler A."/>
            <person name="Grigoriev I.V."/>
            <person name="Martin F.M."/>
            <person name="Hacquard S."/>
        </authorList>
    </citation>
    <scope>NUCLEOTIDE SEQUENCE [LARGE SCALE GENOMIC DNA]</scope>
    <source>
        <strain evidence="8 9">MPI-SDFR-AT-0080</strain>
    </source>
</reference>
<evidence type="ECO:0000256" key="1">
    <source>
        <dbReference type="ARBA" id="ARBA00004191"/>
    </source>
</evidence>
<evidence type="ECO:0000256" key="7">
    <source>
        <dbReference type="SAM" id="SignalP"/>
    </source>
</evidence>
<dbReference type="Proteomes" id="UP000774617">
    <property type="component" value="Unassembled WGS sequence"/>
</dbReference>
<evidence type="ECO:0000256" key="6">
    <source>
        <dbReference type="SAM" id="MobiDB-lite"/>
    </source>
</evidence>
<dbReference type="InterPro" id="IPR051648">
    <property type="entry name" value="CWI-Assembly_Regulator"/>
</dbReference>
<comment type="subcellular location">
    <subcellularLocation>
        <location evidence="1">Secreted</location>
        <location evidence="1">Cell wall</location>
    </subcellularLocation>
</comment>
<dbReference type="PANTHER" id="PTHR31018:SF3">
    <property type="entry name" value="RECEPTOR PROTEIN-TYROSINE KINASE"/>
    <property type="match status" value="1"/>
</dbReference>
<keyword evidence="3" id="KW-0964">Secreted</keyword>
<organism evidence="8 9">
    <name type="scientific">Macrophomina phaseolina</name>
    <dbReference type="NCBI Taxonomy" id="35725"/>
    <lineage>
        <taxon>Eukaryota</taxon>
        <taxon>Fungi</taxon>
        <taxon>Dikarya</taxon>
        <taxon>Ascomycota</taxon>
        <taxon>Pezizomycotina</taxon>
        <taxon>Dothideomycetes</taxon>
        <taxon>Dothideomycetes incertae sedis</taxon>
        <taxon>Botryosphaeriales</taxon>
        <taxon>Botryosphaeriaceae</taxon>
        <taxon>Macrophomina</taxon>
    </lineage>
</organism>
<name>A0ABQ8GB02_9PEZI</name>
<dbReference type="SUPFAM" id="SSF52058">
    <property type="entry name" value="L domain-like"/>
    <property type="match status" value="2"/>
</dbReference>
<accession>A0ABQ8GB02</accession>
<protein>
    <submittedName>
        <fullName evidence="8">Uncharacterized protein</fullName>
    </submittedName>
</protein>
<dbReference type="PANTHER" id="PTHR31018">
    <property type="entry name" value="SPORULATION-SPECIFIC PROTEIN-RELATED"/>
    <property type="match status" value="1"/>
</dbReference>
<feature type="region of interest" description="Disordered" evidence="6">
    <location>
        <begin position="340"/>
        <end position="361"/>
    </location>
</feature>
<keyword evidence="9" id="KW-1185">Reference proteome</keyword>
<proteinExistence type="predicted"/>
<sequence length="485" mass="49903">MVYSTKLRSIAASGLLVGAAAAADCSAPEGGILTVGIEEALDLASCKTFEGSIAISKDVWDSISLDGIEEITGSLTIEEGAETLTYFSADSLTSVGGLELSEASLLTGFDLPSLTKVESLSLSSLPLLWEVDFGSSIEECSSVEIRDTYLTSLELDVAQPEKIIIEENDFLWSVSISSTTVTEEISIGGNTNAVDISFPQLESAKQITISNATGLSFPALTSIEESITITDSYLETFDFSTLETIGGSLEISGVWDLSSLSLSSLKSVGGDLKISDCGFSSLSFESLETVTGDLSFDISTLEEYTFDALTEVGGSWEVAGAEGAQLSCSDLSSIVKGGVNCGTSDEPTTPPAAAESSPVRSTPVLSVPTNIASTPVLSIPAVSIPTVVTPLTPTTPGGAVITPKPSASSVIYSTSYSLETETTTYGNGSAVTFTSYEPVATVPVVGTPAATPSVPVTPFTGKASTLSPMAGVVGLISAAVMFCLL</sequence>
<comment type="caution">
    <text evidence="8">The sequence shown here is derived from an EMBL/GenBank/DDBJ whole genome shotgun (WGS) entry which is preliminary data.</text>
</comment>
<evidence type="ECO:0000256" key="2">
    <source>
        <dbReference type="ARBA" id="ARBA00022512"/>
    </source>
</evidence>
<evidence type="ECO:0000256" key="4">
    <source>
        <dbReference type="ARBA" id="ARBA00022729"/>
    </source>
</evidence>
<feature type="chain" id="PRO_5046340068" evidence="7">
    <location>
        <begin position="23"/>
        <end position="485"/>
    </location>
</feature>